<keyword evidence="4" id="KW-1185">Reference proteome</keyword>
<evidence type="ECO:0000259" key="2">
    <source>
        <dbReference type="PROSITE" id="PS50191"/>
    </source>
</evidence>
<dbReference type="AlphaFoldDB" id="A0ABD3SD55"/>
<dbReference type="Pfam" id="PF00650">
    <property type="entry name" value="CRAL_TRIO"/>
    <property type="match status" value="1"/>
</dbReference>
<reference evidence="3 4" key="1">
    <citation type="submission" date="2024-10" db="EMBL/GenBank/DDBJ databases">
        <title>Updated reference genomes for cyclostephanoid diatoms.</title>
        <authorList>
            <person name="Roberts W.R."/>
            <person name="Alverson A.J."/>
        </authorList>
    </citation>
    <scope>NUCLEOTIDE SEQUENCE [LARGE SCALE GENOMIC DNA]</scope>
    <source>
        <strain evidence="3 4">AJA228-03</strain>
    </source>
</reference>
<dbReference type="Gene3D" id="3.40.525.10">
    <property type="entry name" value="CRAL-TRIO lipid binding domain"/>
    <property type="match status" value="1"/>
</dbReference>
<dbReference type="InterPro" id="IPR036273">
    <property type="entry name" value="CRAL/TRIO_N_dom_sf"/>
</dbReference>
<dbReference type="PROSITE" id="PS50191">
    <property type="entry name" value="CRAL_TRIO"/>
    <property type="match status" value="1"/>
</dbReference>
<dbReference type="InterPro" id="IPR036865">
    <property type="entry name" value="CRAL-TRIO_dom_sf"/>
</dbReference>
<proteinExistence type="predicted"/>
<evidence type="ECO:0000313" key="3">
    <source>
        <dbReference type="EMBL" id="KAL3822318.1"/>
    </source>
</evidence>
<dbReference type="PANTHER" id="PTHR46277">
    <property type="entry name" value="OS03G0850700 PROTEIN"/>
    <property type="match status" value="1"/>
</dbReference>
<dbReference type="SUPFAM" id="SSF52087">
    <property type="entry name" value="CRAL/TRIO domain"/>
    <property type="match status" value="1"/>
</dbReference>
<gene>
    <name evidence="3" type="ORF">ACHAXA_002633</name>
</gene>
<dbReference type="EMBL" id="JALLPB020000069">
    <property type="protein sequence ID" value="KAL3822318.1"/>
    <property type="molecule type" value="Genomic_DNA"/>
</dbReference>
<organism evidence="3 4">
    <name type="scientific">Cyclostephanos tholiformis</name>
    <dbReference type="NCBI Taxonomy" id="382380"/>
    <lineage>
        <taxon>Eukaryota</taxon>
        <taxon>Sar</taxon>
        <taxon>Stramenopiles</taxon>
        <taxon>Ochrophyta</taxon>
        <taxon>Bacillariophyta</taxon>
        <taxon>Coscinodiscophyceae</taxon>
        <taxon>Thalassiosirophycidae</taxon>
        <taxon>Stephanodiscales</taxon>
        <taxon>Stephanodiscaceae</taxon>
        <taxon>Cyclostephanos</taxon>
    </lineage>
</organism>
<protein>
    <recommendedName>
        <fullName evidence="2">CRAL-TRIO domain-containing protein</fullName>
    </recommendedName>
</protein>
<evidence type="ECO:0000256" key="1">
    <source>
        <dbReference type="SAM" id="MobiDB-lite"/>
    </source>
</evidence>
<dbReference type="InterPro" id="IPR001251">
    <property type="entry name" value="CRAL-TRIO_dom"/>
</dbReference>
<sequence>MSPSSCHSDFADNQPGSKELGDIEQALPGSTKAERWRFLTDRNGDSKSAIKKLRNYLEWRIRHCDQNMHHLDPWTYATHMALQATGSIVDSTVRSAHGTDTTAKLPCTLFMLEHGESAENKYLQHLPARIDTKLAHTSVYALAIAIYLDRVLDRTSTEKVTLVIDVRSGYGWANIKAYHLLPFMQSTVRLLCDLHPLRLERCIIFPVPTMANYIWMAVKPFLGKDTVDKVCLVSGPAGTNDRAPDKLNNDLDCELIRKFDEKRISCFSK</sequence>
<dbReference type="Proteomes" id="UP001530377">
    <property type="component" value="Unassembled WGS sequence"/>
</dbReference>
<name>A0ABD3SD55_9STRA</name>
<comment type="caution">
    <text evidence="3">The sequence shown here is derived from an EMBL/GenBank/DDBJ whole genome shotgun (WGS) entry which is preliminary data.</text>
</comment>
<dbReference type="PANTHER" id="PTHR46277:SF3">
    <property type="entry name" value="BINDING PROTEIN, PUTATIVE-RELATED"/>
    <property type="match status" value="1"/>
</dbReference>
<dbReference type="CDD" id="cd00170">
    <property type="entry name" value="SEC14"/>
    <property type="match status" value="1"/>
</dbReference>
<accession>A0ABD3SD55</accession>
<feature type="region of interest" description="Disordered" evidence="1">
    <location>
        <begin position="1"/>
        <end position="26"/>
    </location>
</feature>
<evidence type="ECO:0000313" key="4">
    <source>
        <dbReference type="Proteomes" id="UP001530377"/>
    </source>
</evidence>
<dbReference type="SUPFAM" id="SSF46938">
    <property type="entry name" value="CRAL/TRIO N-terminal domain"/>
    <property type="match status" value="1"/>
</dbReference>
<feature type="domain" description="CRAL-TRIO" evidence="2">
    <location>
        <begin position="147"/>
        <end position="269"/>
    </location>
</feature>